<dbReference type="Pfam" id="PF16870">
    <property type="entry name" value="OxoGdeHyase_C"/>
    <property type="match status" value="1"/>
</dbReference>
<proteinExistence type="predicted"/>
<protein>
    <recommendedName>
        <fullName evidence="1">2-oxoglutarate dehydrogenase E1 component/KDG C-terminal domain-containing protein</fullName>
    </recommendedName>
</protein>
<feature type="domain" description="2-oxoglutarate dehydrogenase E1 component/KDG C-terminal" evidence="1">
    <location>
        <begin position="42"/>
        <end position="72"/>
    </location>
</feature>
<organism evidence="2 3">
    <name type="scientific">Pseudomonas syringae</name>
    <dbReference type="NCBI Taxonomy" id="317"/>
    <lineage>
        <taxon>Bacteria</taxon>
        <taxon>Pseudomonadati</taxon>
        <taxon>Pseudomonadota</taxon>
        <taxon>Gammaproteobacteria</taxon>
        <taxon>Pseudomonadales</taxon>
        <taxon>Pseudomonadaceae</taxon>
        <taxon>Pseudomonas</taxon>
    </lineage>
</organism>
<reference evidence="2 3" key="1">
    <citation type="submission" date="2017-11" db="EMBL/GenBank/DDBJ databases">
        <title>Effect of PGPRs.</title>
        <authorList>
            <person name="Oliva R."/>
            <person name="Nong J."/>
            <person name="Roman V."/>
        </authorList>
    </citation>
    <scope>NUCLEOTIDE SEQUENCE [LARGE SCALE GENOMIC DNA]</scope>
    <source>
        <strain evidence="2">Inb918</strain>
    </source>
</reference>
<dbReference type="Gene3D" id="3.40.50.11610">
    <property type="entry name" value="Multifunctional 2-oxoglutarate metabolism enzyme, C-terminal domain"/>
    <property type="match status" value="1"/>
</dbReference>
<evidence type="ECO:0000259" key="1">
    <source>
        <dbReference type="Pfam" id="PF16870"/>
    </source>
</evidence>
<dbReference type="EMBL" id="CP024646">
    <property type="protein sequence ID" value="AZV26840.1"/>
    <property type="molecule type" value="Genomic_DNA"/>
</dbReference>
<dbReference type="AlphaFoldDB" id="A0A3T0JTP7"/>
<dbReference type="InterPro" id="IPR031717">
    <property type="entry name" value="ODO-1/KGD_C"/>
</dbReference>
<accession>A0A3T0JTP7</accession>
<dbReference type="InterPro" id="IPR042179">
    <property type="entry name" value="KGD_C_sf"/>
</dbReference>
<sequence>MGESEYILPELVRKVSERFGVDVIGAEVISNSEVRLKMKMQLRVARDDVAIVRIEQLYPFPEDDLIEFLAPYGLFSN</sequence>
<gene>
    <name evidence="2" type="ORF">CT157_12730</name>
</gene>
<evidence type="ECO:0000313" key="3">
    <source>
        <dbReference type="Proteomes" id="UP000282760"/>
    </source>
</evidence>
<evidence type="ECO:0000313" key="2">
    <source>
        <dbReference type="EMBL" id="AZV26840.1"/>
    </source>
</evidence>
<dbReference type="Proteomes" id="UP000282760">
    <property type="component" value="Chromosome"/>
</dbReference>
<name>A0A3T0JTP7_PSESX</name>